<feature type="transmembrane region" description="Helical" evidence="1">
    <location>
        <begin position="51"/>
        <end position="73"/>
    </location>
</feature>
<protein>
    <submittedName>
        <fullName evidence="2">Uncharacterized protein</fullName>
    </submittedName>
</protein>
<keyword evidence="1" id="KW-0472">Membrane</keyword>
<sequence>MYYFILANILFILILIAITYLIRNYKLQKENKKTINFFSFLYGKPKSIKNLLLGLVFGFFFGFLDNFGLWIGLKYFEKYITGGIKTKATLGNTYSNVMGATIGTCLSFILKDLYDYQSTQDVLWHDPVGILLGCIIGILVGKYLIK</sequence>
<keyword evidence="1" id="KW-0812">Transmembrane</keyword>
<accession>A0A5E8CII4</accession>
<gene>
    <name evidence="2" type="ORF">CPAV1605_746</name>
</gene>
<feature type="transmembrane region" description="Helical" evidence="1">
    <location>
        <begin position="6"/>
        <end position="23"/>
    </location>
</feature>
<dbReference type="EMBL" id="CABVLZ010000003">
    <property type="protein sequence ID" value="VVU95021.1"/>
    <property type="molecule type" value="Genomic_DNA"/>
</dbReference>
<proteinExistence type="predicted"/>
<keyword evidence="1" id="KW-1133">Transmembrane helix</keyword>
<reference evidence="2" key="1">
    <citation type="submission" date="2019-09" db="EMBL/GenBank/DDBJ databases">
        <authorList>
            <person name="Needham M D."/>
        </authorList>
    </citation>
    <scope>NUCLEOTIDE SEQUENCE</scope>
</reference>
<organism evidence="2">
    <name type="scientific">seawater metagenome</name>
    <dbReference type="NCBI Taxonomy" id="1561972"/>
    <lineage>
        <taxon>unclassified sequences</taxon>
        <taxon>metagenomes</taxon>
        <taxon>ecological metagenomes</taxon>
    </lineage>
</organism>
<dbReference type="AlphaFoldDB" id="A0A5E8CII4"/>
<evidence type="ECO:0000313" key="2">
    <source>
        <dbReference type="EMBL" id="VVU95021.1"/>
    </source>
</evidence>
<feature type="transmembrane region" description="Helical" evidence="1">
    <location>
        <begin position="122"/>
        <end position="145"/>
    </location>
</feature>
<evidence type="ECO:0000256" key="1">
    <source>
        <dbReference type="SAM" id="Phobius"/>
    </source>
</evidence>
<name>A0A5E8CII4_9ZZZZ</name>
<feature type="transmembrane region" description="Helical" evidence="1">
    <location>
        <begin position="93"/>
        <end position="110"/>
    </location>
</feature>